<keyword evidence="2" id="KW-0805">Transcription regulation</keyword>
<protein>
    <submittedName>
        <fullName evidence="6">LysR family transcriptional regulator</fullName>
    </submittedName>
</protein>
<reference evidence="6" key="1">
    <citation type="submission" date="2022-11" db="EMBL/GenBank/DDBJ databases">
        <title>Identification and genomic analyses of a novel endophytic actinobacterium Streptomyces endophytica sp. nov. with potential for biocontrol of Yam anthracnose.</title>
        <authorList>
            <person name="Huang X."/>
        </authorList>
    </citation>
    <scope>NUCLEOTIDE SEQUENCE</scope>
    <source>
        <strain evidence="6">HNM0140</strain>
    </source>
</reference>
<evidence type="ECO:0000256" key="2">
    <source>
        <dbReference type="ARBA" id="ARBA00023015"/>
    </source>
</evidence>
<name>A0ABY6P9U4_9ACTN</name>
<dbReference type="InterPro" id="IPR000847">
    <property type="entry name" value="LysR_HTH_N"/>
</dbReference>
<dbReference type="Proteomes" id="UP001164959">
    <property type="component" value="Chromosome"/>
</dbReference>
<proteinExistence type="inferred from homology"/>
<evidence type="ECO:0000256" key="4">
    <source>
        <dbReference type="ARBA" id="ARBA00023163"/>
    </source>
</evidence>
<dbReference type="PROSITE" id="PS50931">
    <property type="entry name" value="HTH_LYSR"/>
    <property type="match status" value="1"/>
</dbReference>
<dbReference type="Gene3D" id="1.10.10.10">
    <property type="entry name" value="Winged helix-like DNA-binding domain superfamily/Winged helix DNA-binding domain"/>
    <property type="match status" value="1"/>
</dbReference>
<evidence type="ECO:0000259" key="5">
    <source>
        <dbReference type="PROSITE" id="PS50931"/>
    </source>
</evidence>
<organism evidence="6 7">
    <name type="scientific">Streptomyces endophytica</name>
    <dbReference type="NCBI Taxonomy" id="2991496"/>
    <lineage>
        <taxon>Bacteria</taxon>
        <taxon>Bacillati</taxon>
        <taxon>Actinomycetota</taxon>
        <taxon>Actinomycetes</taxon>
        <taxon>Kitasatosporales</taxon>
        <taxon>Streptomycetaceae</taxon>
        <taxon>Streptomyces</taxon>
    </lineage>
</organism>
<gene>
    <name evidence="6" type="ORF">OJ254_09780</name>
</gene>
<accession>A0ABY6P9U4</accession>
<dbReference type="InterPro" id="IPR036390">
    <property type="entry name" value="WH_DNA-bd_sf"/>
</dbReference>
<sequence>MDTRYLRAFVAVAEHGGISAAAQQLGYAQSSVSAQLKRLEAELGATVLTRGGTGAALTDAGRRLLPHAREALVLEDRMRRAALGDRPGCGSVPRSRWPTPGCRRCWRRWSTARAAPARAPTSS</sequence>
<dbReference type="PANTHER" id="PTHR30126:SF40">
    <property type="entry name" value="HTH-TYPE TRANSCRIPTIONAL REGULATOR GLTR"/>
    <property type="match status" value="1"/>
</dbReference>
<keyword evidence="3" id="KW-0238">DNA-binding</keyword>
<dbReference type="PRINTS" id="PR00039">
    <property type="entry name" value="HTHLYSR"/>
</dbReference>
<dbReference type="PANTHER" id="PTHR30126">
    <property type="entry name" value="HTH-TYPE TRANSCRIPTIONAL REGULATOR"/>
    <property type="match status" value="1"/>
</dbReference>
<keyword evidence="7" id="KW-1185">Reference proteome</keyword>
<keyword evidence="4" id="KW-0804">Transcription</keyword>
<dbReference type="EMBL" id="CP110636">
    <property type="protein sequence ID" value="UZJ30593.1"/>
    <property type="molecule type" value="Genomic_DNA"/>
</dbReference>
<feature type="domain" description="HTH lysR-type" evidence="5">
    <location>
        <begin position="1"/>
        <end position="58"/>
    </location>
</feature>
<dbReference type="Pfam" id="PF00126">
    <property type="entry name" value="HTH_1"/>
    <property type="match status" value="1"/>
</dbReference>
<dbReference type="RefSeq" id="WP_265362027.1">
    <property type="nucleotide sequence ID" value="NZ_CP110636.1"/>
</dbReference>
<comment type="similarity">
    <text evidence="1">Belongs to the LysR transcriptional regulatory family.</text>
</comment>
<evidence type="ECO:0000256" key="1">
    <source>
        <dbReference type="ARBA" id="ARBA00009437"/>
    </source>
</evidence>
<dbReference type="InterPro" id="IPR036388">
    <property type="entry name" value="WH-like_DNA-bd_sf"/>
</dbReference>
<evidence type="ECO:0000313" key="7">
    <source>
        <dbReference type="Proteomes" id="UP001164959"/>
    </source>
</evidence>
<evidence type="ECO:0000256" key="3">
    <source>
        <dbReference type="ARBA" id="ARBA00023125"/>
    </source>
</evidence>
<evidence type="ECO:0000313" key="6">
    <source>
        <dbReference type="EMBL" id="UZJ30593.1"/>
    </source>
</evidence>
<dbReference type="SUPFAM" id="SSF46785">
    <property type="entry name" value="Winged helix' DNA-binding domain"/>
    <property type="match status" value="1"/>
</dbReference>